<evidence type="ECO:0000256" key="1">
    <source>
        <dbReference type="SAM" id="MobiDB-lite"/>
    </source>
</evidence>
<feature type="region of interest" description="Disordered" evidence="1">
    <location>
        <begin position="23"/>
        <end position="61"/>
    </location>
</feature>
<comment type="caution">
    <text evidence="2">The sequence shown here is derived from an EMBL/GenBank/DDBJ whole genome shotgun (WGS) entry which is preliminary data.</text>
</comment>
<dbReference type="EMBL" id="QDDR01000003">
    <property type="protein sequence ID" value="PVE48005.1"/>
    <property type="molecule type" value="Genomic_DNA"/>
</dbReference>
<reference evidence="2 3" key="1">
    <citation type="journal article" date="2011" name="Syst. Appl. Microbiol.">
        <title>Defluviimonas denitrificans gen. nov., sp. nov., and Pararhodobacter aggregans gen. nov., sp. nov., non-phototrophic Rhodobacteraceae from the biofilter of a marine aquaculture.</title>
        <authorList>
            <person name="Foesel B.U."/>
            <person name="Drake H.L."/>
            <person name="Schramm A."/>
        </authorList>
    </citation>
    <scope>NUCLEOTIDE SEQUENCE [LARGE SCALE GENOMIC DNA]</scope>
    <source>
        <strain evidence="2 3">D1-19</strain>
    </source>
</reference>
<dbReference type="OrthoDB" id="7872038at2"/>
<evidence type="ECO:0000313" key="2">
    <source>
        <dbReference type="EMBL" id="PVE48005.1"/>
    </source>
</evidence>
<gene>
    <name evidence="2" type="ORF">DDE23_07645</name>
</gene>
<protein>
    <submittedName>
        <fullName evidence="2">Uncharacterized protein</fullName>
    </submittedName>
</protein>
<organism evidence="2 3">
    <name type="scientific">Pararhodobacter aggregans</name>
    <dbReference type="NCBI Taxonomy" id="404875"/>
    <lineage>
        <taxon>Bacteria</taxon>
        <taxon>Pseudomonadati</taxon>
        <taxon>Pseudomonadota</taxon>
        <taxon>Alphaproteobacteria</taxon>
        <taxon>Rhodobacterales</taxon>
        <taxon>Paracoccaceae</taxon>
        <taxon>Pararhodobacter</taxon>
    </lineage>
</organism>
<name>A0A2T7UTB2_9RHOB</name>
<feature type="compositionally biased region" description="Basic and acidic residues" evidence="1">
    <location>
        <begin position="42"/>
        <end position="61"/>
    </location>
</feature>
<dbReference type="Proteomes" id="UP000244810">
    <property type="component" value="Unassembled WGS sequence"/>
</dbReference>
<dbReference type="RefSeq" id="WP_107751378.1">
    <property type="nucleotide sequence ID" value="NZ_QBKF01000004.1"/>
</dbReference>
<accession>A0A2T7UTB2</accession>
<dbReference type="AlphaFoldDB" id="A0A2T7UTB2"/>
<evidence type="ECO:0000313" key="3">
    <source>
        <dbReference type="Proteomes" id="UP000244810"/>
    </source>
</evidence>
<proteinExistence type="predicted"/>
<sequence length="61" mass="6597">MSKHPLDHDRGASKGRLERFTAAAKADMPSKATMALQQRPRTQGDGKLKAFSRIEKTGSGA</sequence>
<keyword evidence="3" id="KW-1185">Reference proteome</keyword>